<protein>
    <submittedName>
        <fullName evidence="2">Uncharacterized protein</fullName>
    </submittedName>
</protein>
<proteinExistence type="predicted"/>
<evidence type="ECO:0000313" key="2">
    <source>
        <dbReference type="EMBL" id="RXW13495.1"/>
    </source>
</evidence>
<gene>
    <name evidence="2" type="ORF">EST38_g12358</name>
</gene>
<evidence type="ECO:0000313" key="3">
    <source>
        <dbReference type="Proteomes" id="UP000290288"/>
    </source>
</evidence>
<feature type="region of interest" description="Disordered" evidence="1">
    <location>
        <begin position="327"/>
        <end position="349"/>
    </location>
</feature>
<sequence length="781" mass="84170">MNRKDVQVPGRIRMTFEGEAEKSLPDESYSQCRTGFLGSSLPKIDASPPPKGMRMGVDNDINKPWLQSTVPLTEAKDSLEESQVVVHGNNDPNPEPWIDSTVSSLGSNCAFQSAPLRPVTVCPVRNDTYKPTLLAAAPWAQDEQHGTDGSSKVYDPGYEPWIDSTVSAMGSGGALTSAHRRPVTVCPIDNEVFLPMLLASTSPAQDEQHGTCESSKVHDPDPEPWINSTVSAMDSDGALATVDNEVFLPTSHASASLAQDEQHGTYDSSKGEALFFRRILVHPSHPINLVHDPDPEPWVNSTISAMGSDGVLATVDNEVFLPTSLASASPAQDEQHGTCESSKVHDPDPEPWVNSTVSAMGSDGALASAHHRPVTICPVNNDIFLPMSLAPASQAQNGQHSTFKFGNDDDLDQKPWANSNVSSTVNEAVLQIVPPRSAIPHERQDEGDDPTHEPWLSSMRPEGVQPLPHLPAAVFPSDSNVYLPTVLPSVFGVQNNQRNSTEFGDGNVNAIHEPWVDSTVSSLGHKGIPQAVPPRSVIAPSVDTDVYLPAALASHFAMEVEDDNPHACGSQRSDGSNHESWVNSPVPLLGNEISEMVSPSTAVAAFVDHNVGLPVALPSEAAMEVDNGHLSACERRGGSDDRNYETLSSDNESDVDVVAFQLIPRDDGSPEVEVDTDNIVRHQELIPSLAEKKTPEPPYSLAEDLKSPFPMLDSPSASTSCPSPTPSCFTPQSSNLHRINSIIPRRALAPLYEQEPPEPYDCYVAISLFTYSDILYVTIKP</sequence>
<name>A0A4Q2D5P9_9AGAR</name>
<keyword evidence="3" id="KW-1185">Reference proteome</keyword>
<dbReference type="EMBL" id="SDEE01000898">
    <property type="protein sequence ID" value="RXW13495.1"/>
    <property type="molecule type" value="Genomic_DNA"/>
</dbReference>
<comment type="caution">
    <text evidence="2">The sequence shown here is derived from an EMBL/GenBank/DDBJ whole genome shotgun (WGS) entry which is preliminary data.</text>
</comment>
<organism evidence="2 3">
    <name type="scientific">Candolleomyces aberdarensis</name>
    <dbReference type="NCBI Taxonomy" id="2316362"/>
    <lineage>
        <taxon>Eukaryota</taxon>
        <taxon>Fungi</taxon>
        <taxon>Dikarya</taxon>
        <taxon>Basidiomycota</taxon>
        <taxon>Agaricomycotina</taxon>
        <taxon>Agaricomycetes</taxon>
        <taxon>Agaricomycetidae</taxon>
        <taxon>Agaricales</taxon>
        <taxon>Agaricineae</taxon>
        <taxon>Psathyrellaceae</taxon>
        <taxon>Candolleomyces</taxon>
    </lineage>
</organism>
<dbReference type="AlphaFoldDB" id="A0A4Q2D5P9"/>
<accession>A0A4Q2D5P9</accession>
<feature type="compositionally biased region" description="Basic and acidic residues" evidence="1">
    <location>
        <begin position="333"/>
        <end position="348"/>
    </location>
</feature>
<dbReference type="Proteomes" id="UP000290288">
    <property type="component" value="Unassembled WGS sequence"/>
</dbReference>
<evidence type="ECO:0000256" key="1">
    <source>
        <dbReference type="SAM" id="MobiDB-lite"/>
    </source>
</evidence>
<reference evidence="2 3" key="1">
    <citation type="submission" date="2019-01" db="EMBL/GenBank/DDBJ databases">
        <title>Draft genome sequence of Psathyrella aberdarensis IHI B618.</title>
        <authorList>
            <person name="Buettner E."/>
            <person name="Kellner H."/>
        </authorList>
    </citation>
    <scope>NUCLEOTIDE SEQUENCE [LARGE SCALE GENOMIC DNA]</scope>
    <source>
        <strain evidence="2 3">IHI B618</strain>
    </source>
</reference>